<dbReference type="InterPro" id="IPR052037">
    <property type="entry name" value="LPS_export_LptA"/>
</dbReference>
<feature type="signal peptide" evidence="2">
    <location>
        <begin position="1"/>
        <end position="24"/>
    </location>
</feature>
<evidence type="ECO:0000259" key="3">
    <source>
        <dbReference type="Pfam" id="PF03968"/>
    </source>
</evidence>
<keyword evidence="5" id="KW-1185">Reference proteome</keyword>
<evidence type="ECO:0000256" key="2">
    <source>
        <dbReference type="SAM" id="SignalP"/>
    </source>
</evidence>
<keyword evidence="1 2" id="KW-0732">Signal</keyword>
<dbReference type="PANTHER" id="PTHR36504">
    <property type="entry name" value="LIPOPOLYSACCHARIDE EXPORT SYSTEM PROTEIN LPTA"/>
    <property type="match status" value="1"/>
</dbReference>
<dbReference type="Proteomes" id="UP001342418">
    <property type="component" value="Chromosome"/>
</dbReference>
<sequence>MMNSFRLYGAAVAIALVSGFAAHAQGSGDRMTGLKLSGDEPIQIESARLDVDENESVGVFSGNVTVVQGDTTMKSGRMRVYYAGDAGSATTGSANIDRIEVDGGVYVKSQSQVATGDRATFDMQTQVLVMSGDEVVLSEGENVIVGCRLTVQMNSGQAKLESCKDGKSAGRVKMLLTPGSQDR</sequence>
<protein>
    <submittedName>
        <fullName evidence="4">Lipopolysaccharide export system protein LptA</fullName>
    </submittedName>
</protein>
<feature type="chain" id="PRO_5047272823" evidence="2">
    <location>
        <begin position="25"/>
        <end position="183"/>
    </location>
</feature>
<gene>
    <name evidence="4" type="primary">lptA</name>
    <name evidence="4" type="ORF">NTH_02412</name>
</gene>
<name>A0ABY5MQ01_9HYPH</name>
<dbReference type="RefSeq" id="WP_338530217.1">
    <property type="nucleotide sequence ID" value="NZ_CP030941.1"/>
</dbReference>
<dbReference type="Gene3D" id="2.60.450.10">
    <property type="entry name" value="Lipopolysaccharide (LPS) transport protein A like domain"/>
    <property type="match status" value="1"/>
</dbReference>
<dbReference type="EMBL" id="CP030941">
    <property type="protein sequence ID" value="UUP17936.1"/>
    <property type="molecule type" value="Genomic_DNA"/>
</dbReference>
<evidence type="ECO:0000256" key="1">
    <source>
        <dbReference type="ARBA" id="ARBA00022729"/>
    </source>
</evidence>
<evidence type="ECO:0000313" key="5">
    <source>
        <dbReference type="Proteomes" id="UP001342418"/>
    </source>
</evidence>
<proteinExistence type="predicted"/>
<organism evidence="4 5">
    <name type="scientific">Nitratireductor thuwali</name>
    <dbReference type="NCBI Taxonomy" id="2267699"/>
    <lineage>
        <taxon>Bacteria</taxon>
        <taxon>Pseudomonadati</taxon>
        <taxon>Pseudomonadota</taxon>
        <taxon>Alphaproteobacteria</taxon>
        <taxon>Hyphomicrobiales</taxon>
        <taxon>Phyllobacteriaceae</taxon>
        <taxon>Nitratireductor</taxon>
    </lineage>
</organism>
<feature type="domain" description="Organic solvent tolerance-like N-terminal" evidence="3">
    <location>
        <begin position="43"/>
        <end position="156"/>
    </location>
</feature>
<dbReference type="Pfam" id="PF03968">
    <property type="entry name" value="LptD_N"/>
    <property type="match status" value="1"/>
</dbReference>
<dbReference type="PANTHER" id="PTHR36504:SF1">
    <property type="entry name" value="LIPOPOLYSACCHARIDE EXPORT SYSTEM PROTEIN LPTA"/>
    <property type="match status" value="1"/>
</dbReference>
<dbReference type="InterPro" id="IPR005653">
    <property type="entry name" value="OstA-like_N"/>
</dbReference>
<accession>A0ABY5MQ01</accession>
<reference evidence="4 5" key="1">
    <citation type="submission" date="2018-07" db="EMBL/GenBank/DDBJ databases">
        <title>Genome sequence of Nitratireductor thuwali#1536.</title>
        <authorList>
            <person name="Michoud G."/>
            <person name="Merlino G."/>
            <person name="Sefrji F.O."/>
            <person name="Daffonchio D."/>
        </authorList>
    </citation>
    <scope>NUCLEOTIDE SEQUENCE [LARGE SCALE GENOMIC DNA]</scope>
    <source>
        <strain evidence="5">Nit1536</strain>
    </source>
</reference>
<evidence type="ECO:0000313" key="4">
    <source>
        <dbReference type="EMBL" id="UUP17936.1"/>
    </source>
</evidence>